<keyword evidence="2 7" id="KW-0436">Ligase</keyword>
<dbReference type="Gene3D" id="3.30.300.30">
    <property type="match status" value="1"/>
</dbReference>
<dbReference type="Pfam" id="PF00501">
    <property type="entry name" value="AMP-binding"/>
    <property type="match status" value="1"/>
</dbReference>
<feature type="domain" description="AMP-binding enzyme C-terminal" evidence="6">
    <location>
        <begin position="442"/>
        <end position="520"/>
    </location>
</feature>
<dbReference type="PANTHER" id="PTHR43605">
    <property type="entry name" value="ACYL-COENZYME A SYNTHETASE"/>
    <property type="match status" value="1"/>
</dbReference>
<accession>A0ABT2QVZ0</accession>
<dbReference type="SUPFAM" id="SSF56801">
    <property type="entry name" value="Acetyl-CoA synthetase-like"/>
    <property type="match status" value="1"/>
</dbReference>
<feature type="domain" description="AMP-dependent synthetase/ligase" evidence="5">
    <location>
        <begin position="34"/>
        <end position="388"/>
    </location>
</feature>
<proteinExistence type="inferred from homology"/>
<name>A0ABT2QVZ0_9GAMM</name>
<evidence type="ECO:0000256" key="1">
    <source>
        <dbReference type="ARBA" id="ARBA00006432"/>
    </source>
</evidence>
<dbReference type="GO" id="GO:0016874">
    <property type="term" value="F:ligase activity"/>
    <property type="evidence" value="ECO:0007669"/>
    <property type="project" value="UniProtKB-KW"/>
</dbReference>
<dbReference type="Proteomes" id="UP001064106">
    <property type="component" value="Unassembled WGS sequence"/>
</dbReference>
<dbReference type="InterPro" id="IPR000873">
    <property type="entry name" value="AMP-dep_synth/lig_dom"/>
</dbReference>
<gene>
    <name evidence="7" type="ORF">MA04_00989</name>
</gene>
<organism evidence="7 8">
    <name type="scientific">Alloalcanivorax balearicus MACL04</name>
    <dbReference type="NCBI Taxonomy" id="1177182"/>
    <lineage>
        <taxon>Bacteria</taxon>
        <taxon>Pseudomonadati</taxon>
        <taxon>Pseudomonadota</taxon>
        <taxon>Gammaproteobacteria</taxon>
        <taxon>Oceanospirillales</taxon>
        <taxon>Alcanivoracaceae</taxon>
        <taxon>Alloalcanivorax</taxon>
    </lineage>
</organism>
<evidence type="ECO:0000313" key="8">
    <source>
        <dbReference type="Proteomes" id="UP001064106"/>
    </source>
</evidence>
<keyword evidence="3" id="KW-0547">Nucleotide-binding</keyword>
<dbReference type="InterPro" id="IPR025110">
    <property type="entry name" value="AMP-bd_C"/>
</dbReference>
<comment type="similarity">
    <text evidence="1">Belongs to the ATP-dependent AMP-binding enzyme family.</text>
</comment>
<dbReference type="InterPro" id="IPR042099">
    <property type="entry name" value="ANL_N_sf"/>
</dbReference>
<dbReference type="PROSITE" id="PS00455">
    <property type="entry name" value="AMP_BINDING"/>
    <property type="match status" value="1"/>
</dbReference>
<dbReference type="InterPro" id="IPR051087">
    <property type="entry name" value="Mitochondrial_ACSM"/>
</dbReference>
<dbReference type="Pfam" id="PF13193">
    <property type="entry name" value="AMP-binding_C"/>
    <property type="match status" value="1"/>
</dbReference>
<comment type="caution">
    <text evidence="7">The sequence shown here is derived from an EMBL/GenBank/DDBJ whole genome shotgun (WGS) entry which is preliminary data.</text>
</comment>
<dbReference type="InterPro" id="IPR020845">
    <property type="entry name" value="AMP-binding_CS"/>
</dbReference>
<evidence type="ECO:0000313" key="7">
    <source>
        <dbReference type="EMBL" id="MCU5781689.1"/>
    </source>
</evidence>
<evidence type="ECO:0000259" key="5">
    <source>
        <dbReference type="Pfam" id="PF00501"/>
    </source>
</evidence>
<keyword evidence="8" id="KW-1185">Reference proteome</keyword>
<reference evidence="7" key="1">
    <citation type="submission" date="2012-09" db="EMBL/GenBank/DDBJ databases">
        <title>Genome Sequence of alkane-degrading Bacterium Alcanivorax balearicus MACL04.</title>
        <authorList>
            <person name="Lai Q."/>
            <person name="Shao Z."/>
        </authorList>
    </citation>
    <scope>NUCLEOTIDE SEQUENCE</scope>
    <source>
        <strain evidence="7">MACL04</strain>
    </source>
</reference>
<evidence type="ECO:0000256" key="2">
    <source>
        <dbReference type="ARBA" id="ARBA00022598"/>
    </source>
</evidence>
<protein>
    <submittedName>
        <fullName evidence="7">Butyrate--CoA ligase</fullName>
    </submittedName>
</protein>
<dbReference type="RefSeq" id="WP_262459651.1">
    <property type="nucleotide sequence ID" value="NZ_ARXS01000004.1"/>
</dbReference>
<evidence type="ECO:0000256" key="4">
    <source>
        <dbReference type="ARBA" id="ARBA00022840"/>
    </source>
</evidence>
<dbReference type="EMBL" id="ARXS01000004">
    <property type="protein sequence ID" value="MCU5781689.1"/>
    <property type="molecule type" value="Genomic_DNA"/>
</dbReference>
<dbReference type="Gene3D" id="3.40.50.12780">
    <property type="entry name" value="N-terminal domain of ligase-like"/>
    <property type="match status" value="1"/>
</dbReference>
<sequence length="533" mass="59509">MQRMPMDNYEKTHAQFEWKLPDHFNFGSDVVDYWAKTPDKTALIWTNQEGREKIFSFADIKRLTNQFANVLAAHGVKRGDRVLIVLPRLPHWQIAMVGCNKLGAIPIPCVTMLTEKDIRYRSEHSGAIAAVTTAEHTTKFGDHFKVRLSVGDAPGWLDFDRAVAEADEHFTPVPLRMTDPAILFYTSGSTGMPKGVLHSSAALFSWRGSAWYWLSLNEDDLMWCTADTGWSKAGTSILYGPWSCGSAVLFHDGPFDPESRLALLERYQVSVFCASATELRRLMLENMKSRNLNRLRLTVSAGETVNPDIVRAWRDLTGAQLLDGYGQTETLMTVLNYPPMPVKPGSMGRPLPGVEAAIIGDGDQLLSAGETGRLAIKAPNPQIMLGYYRDEKRSAKSYVEANGERWFITGDNAHMDEDGYIYYEGRGDDIINSAGYRIGPVEVENVLLEHPAIHECAVAASPDPDRGEVVKAFIILSAGYHASDELARDIQTFAKELTAPYKYPRKIAFVDDLPKTTTGKIQRRLLKQAEFAR</sequence>
<evidence type="ECO:0000256" key="3">
    <source>
        <dbReference type="ARBA" id="ARBA00022741"/>
    </source>
</evidence>
<dbReference type="PANTHER" id="PTHR43605:SF10">
    <property type="entry name" value="ACYL-COA SYNTHETASE MEDIUM CHAIN FAMILY MEMBER 3"/>
    <property type="match status" value="1"/>
</dbReference>
<dbReference type="InterPro" id="IPR045851">
    <property type="entry name" value="AMP-bd_C_sf"/>
</dbReference>
<keyword evidence="4" id="KW-0067">ATP-binding</keyword>
<evidence type="ECO:0000259" key="6">
    <source>
        <dbReference type="Pfam" id="PF13193"/>
    </source>
</evidence>